<dbReference type="Proteomes" id="UP000239297">
    <property type="component" value="Unassembled WGS sequence"/>
</dbReference>
<evidence type="ECO:0000313" key="3">
    <source>
        <dbReference type="EMBL" id="PPB49698.1"/>
    </source>
</evidence>
<dbReference type="EMBL" id="PRKW01000003">
    <property type="protein sequence ID" value="PPB49698.1"/>
    <property type="molecule type" value="Genomic_DNA"/>
</dbReference>
<protein>
    <submittedName>
        <fullName evidence="3">Uncharacterized protein</fullName>
    </submittedName>
</protein>
<evidence type="ECO:0000313" key="4">
    <source>
        <dbReference type="Proteomes" id="UP000239297"/>
    </source>
</evidence>
<organism evidence="3 4">
    <name type="scientific">Arthrobacter pityocampae</name>
    <dbReference type="NCBI Taxonomy" id="547334"/>
    <lineage>
        <taxon>Bacteria</taxon>
        <taxon>Bacillati</taxon>
        <taxon>Actinomycetota</taxon>
        <taxon>Actinomycetes</taxon>
        <taxon>Micrococcales</taxon>
        <taxon>Micrococcaceae</taxon>
        <taxon>Arthrobacter</taxon>
    </lineage>
</organism>
<accession>A0A2S5IYQ7</accession>
<dbReference type="RefSeq" id="WP_104121184.1">
    <property type="nucleotide sequence ID" value="NZ_PRKW01000003.1"/>
</dbReference>
<reference evidence="3 4" key="1">
    <citation type="journal article" date="2014" name="Int. J. Syst. Evol. Microbiol.">
        <title>Arthrobacter pityocampae sp. nov., isolated from Thaumetopoea pityocampa (Lep., Thaumetopoeidae).</title>
        <authorList>
            <person name="Ince I.A."/>
            <person name="Demirbag Z."/>
            <person name="Kati H."/>
        </authorList>
    </citation>
    <scope>NUCLEOTIDE SEQUENCE [LARGE SCALE GENOMIC DNA]</scope>
    <source>
        <strain evidence="3 4">Tp2</strain>
    </source>
</reference>
<dbReference type="OrthoDB" id="4952807at2"/>
<proteinExistence type="predicted"/>
<gene>
    <name evidence="3" type="ORF">C4K88_08495</name>
</gene>
<feature type="transmembrane region" description="Helical" evidence="2">
    <location>
        <begin position="40"/>
        <end position="59"/>
    </location>
</feature>
<name>A0A2S5IYQ7_9MICC</name>
<keyword evidence="2" id="KW-0812">Transmembrane</keyword>
<dbReference type="AlphaFoldDB" id="A0A2S5IYQ7"/>
<keyword evidence="4" id="KW-1185">Reference proteome</keyword>
<keyword evidence="2" id="KW-1133">Transmembrane helix</keyword>
<comment type="caution">
    <text evidence="3">The sequence shown here is derived from an EMBL/GenBank/DDBJ whole genome shotgun (WGS) entry which is preliminary data.</text>
</comment>
<feature type="region of interest" description="Disordered" evidence="1">
    <location>
        <begin position="1"/>
        <end position="31"/>
    </location>
</feature>
<evidence type="ECO:0000256" key="1">
    <source>
        <dbReference type="SAM" id="MobiDB-lite"/>
    </source>
</evidence>
<keyword evidence="2" id="KW-0472">Membrane</keyword>
<sequence length="152" mass="15929">MARRGTTRQQDTDRTASRGAGTKQTAPEDPAAVRASSARLWLRLFLLALLGAALTSGLVLPWKVIALVLALFALAAGVVALVKAVGAKFPRFVVLATSLGLAAALFLTAGTAASVLLWPVTRTYEDCMSRALTLQAQSDCEDGLRSLDVFGA</sequence>
<feature type="transmembrane region" description="Helical" evidence="2">
    <location>
        <begin position="65"/>
        <end position="85"/>
    </location>
</feature>
<evidence type="ECO:0000256" key="2">
    <source>
        <dbReference type="SAM" id="Phobius"/>
    </source>
</evidence>
<feature type="transmembrane region" description="Helical" evidence="2">
    <location>
        <begin position="92"/>
        <end position="118"/>
    </location>
</feature>